<dbReference type="PANTHER" id="PTHR13939">
    <property type="entry name" value="NICOTINAMIDE-NUCLEOTIDE AMIDOHYDROLASE PNCC"/>
    <property type="match status" value="1"/>
</dbReference>
<dbReference type="KEGG" id="psti:SOO65_06435"/>
<accession>A0AAX4HTH8</accession>
<proteinExistence type="inferred from homology"/>
<feature type="domain" description="MoaB/Mog" evidence="2">
    <location>
        <begin position="4"/>
        <end position="171"/>
    </location>
</feature>
<dbReference type="Gene3D" id="3.90.950.20">
    <property type="entry name" value="CinA-like"/>
    <property type="match status" value="1"/>
</dbReference>
<dbReference type="Gene3D" id="3.40.980.10">
    <property type="entry name" value="MoaB/Mog-like domain"/>
    <property type="match status" value="1"/>
</dbReference>
<dbReference type="CDD" id="cd00885">
    <property type="entry name" value="cinA"/>
    <property type="match status" value="1"/>
</dbReference>
<sequence>MKIGYLVIGSEVLDGKISDTNTKLLAEFLKISHLEIHQSMVARDEKTTILEALKVLFDKCDLVVTSGGLGPTKDDITKETLAEFFGAKISYSEKAHQVAETNYKRFDRPFPGKDHGYSYLPENFIPLNNATGFAPGFFTEQNGKFLFSAPGVPREFKSMLEEHLLKLISSKLDQSVVLGTVIVRTKKVPEEKIFGEVDPTLWDKLEKFGEVSSLPILMGVDIGVKIKAKSHSELAEKVSGVKAVIEASPIKSAVWSYGPESLEERIVTVANHKKIRFGFAESATGGLCSNRITNVSGSSQCFMGSIVCYDEKVKEHILGVSAKTLEECTAVSIKCAEEMAHGLKEKLSVDIAISITGFAGPGGGNDKFPVGSVCIGKAKNGHNSAESFHFKGDREILKQRFSQAALHVLLEELENFA</sequence>
<dbReference type="Proteomes" id="UP001324634">
    <property type="component" value="Chromosome"/>
</dbReference>
<dbReference type="InterPro" id="IPR008135">
    <property type="entry name" value="Competence-induced_CinA"/>
</dbReference>
<dbReference type="SUPFAM" id="SSF142433">
    <property type="entry name" value="CinA-like"/>
    <property type="match status" value="1"/>
</dbReference>
<evidence type="ECO:0000256" key="1">
    <source>
        <dbReference type="HAMAP-Rule" id="MF_00226"/>
    </source>
</evidence>
<dbReference type="NCBIfam" id="TIGR00199">
    <property type="entry name" value="PncC_domain"/>
    <property type="match status" value="1"/>
</dbReference>
<protein>
    <recommendedName>
        <fullName evidence="1">CinA-like protein</fullName>
    </recommendedName>
</protein>
<dbReference type="AlphaFoldDB" id="A0AAX4HTH8"/>
<dbReference type="SUPFAM" id="SSF53218">
    <property type="entry name" value="Molybdenum cofactor biosynthesis proteins"/>
    <property type="match status" value="1"/>
</dbReference>
<dbReference type="InterPro" id="IPR050101">
    <property type="entry name" value="CinA"/>
</dbReference>
<dbReference type="PIRSF" id="PIRSF006728">
    <property type="entry name" value="CinA"/>
    <property type="match status" value="1"/>
</dbReference>
<evidence type="ECO:0000259" key="2">
    <source>
        <dbReference type="SMART" id="SM00852"/>
    </source>
</evidence>
<evidence type="ECO:0000313" key="4">
    <source>
        <dbReference type="Proteomes" id="UP001324634"/>
    </source>
</evidence>
<comment type="similarity">
    <text evidence="1">Belongs to the CinA family.</text>
</comment>
<dbReference type="InterPro" id="IPR036425">
    <property type="entry name" value="MoaB/Mog-like_dom_sf"/>
</dbReference>
<dbReference type="Pfam" id="PF02464">
    <property type="entry name" value="CinA"/>
    <property type="match status" value="1"/>
</dbReference>
<keyword evidence="4" id="KW-1185">Reference proteome</keyword>
<dbReference type="InterPro" id="IPR036653">
    <property type="entry name" value="CinA-like_C"/>
</dbReference>
<name>A0AAX4HTH8_9BACT</name>
<dbReference type="HAMAP" id="MF_00226_B">
    <property type="entry name" value="CinA_B"/>
    <property type="match status" value="1"/>
</dbReference>
<dbReference type="EMBL" id="CP139487">
    <property type="protein sequence ID" value="WPU66378.1"/>
    <property type="molecule type" value="Genomic_DNA"/>
</dbReference>
<dbReference type="InterPro" id="IPR008136">
    <property type="entry name" value="CinA_C"/>
</dbReference>
<dbReference type="InterPro" id="IPR001453">
    <property type="entry name" value="MoaB/Mog_dom"/>
</dbReference>
<dbReference type="PANTHER" id="PTHR13939:SF0">
    <property type="entry name" value="NMN AMIDOHYDROLASE-LIKE PROTEIN YFAY"/>
    <property type="match status" value="1"/>
</dbReference>
<gene>
    <name evidence="3" type="ORF">SOO65_06435</name>
</gene>
<dbReference type="RefSeq" id="WP_321398523.1">
    <property type="nucleotide sequence ID" value="NZ_CP139487.1"/>
</dbReference>
<dbReference type="Pfam" id="PF00994">
    <property type="entry name" value="MoCF_biosynth"/>
    <property type="match status" value="1"/>
</dbReference>
<dbReference type="SMART" id="SM00852">
    <property type="entry name" value="MoCF_biosynth"/>
    <property type="match status" value="1"/>
</dbReference>
<organism evidence="3 4">
    <name type="scientific">Peredibacter starrii</name>
    <dbReference type="NCBI Taxonomy" id="28202"/>
    <lineage>
        <taxon>Bacteria</taxon>
        <taxon>Pseudomonadati</taxon>
        <taxon>Bdellovibrionota</taxon>
        <taxon>Bacteriovoracia</taxon>
        <taxon>Bacteriovoracales</taxon>
        <taxon>Bacteriovoracaceae</taxon>
        <taxon>Peredibacter</taxon>
    </lineage>
</organism>
<reference evidence="3 4" key="1">
    <citation type="submission" date="2023-11" db="EMBL/GenBank/DDBJ databases">
        <title>Peredibacter starrii A3.12.</title>
        <authorList>
            <person name="Mitchell R.J."/>
        </authorList>
    </citation>
    <scope>NUCLEOTIDE SEQUENCE [LARGE SCALE GENOMIC DNA]</scope>
    <source>
        <strain evidence="3 4">A3.12</strain>
    </source>
</reference>
<evidence type="ECO:0000313" key="3">
    <source>
        <dbReference type="EMBL" id="WPU66378.1"/>
    </source>
</evidence>